<sequence length="202" mass="24355">MYHPRSIFINAEGKKGDDRFIESLWMLKDIRIAYNLPIIYLDCDCVIMQEINVFNEYDFDAGVVYRYEWDKDGGSQACLGGFLFLSGRRKDKELQFLDNLIKRTEDFYRWEKEFRKPWWYDQMAVNALVGKPSRERRKEHYYYALPYEPCPKDVDGIRVMFFSANEWACARAYYTPSKVKIIHYNHTIWLETEIRVSKRKFA</sequence>
<organism evidence="1">
    <name type="scientific">viral metagenome</name>
    <dbReference type="NCBI Taxonomy" id="1070528"/>
    <lineage>
        <taxon>unclassified sequences</taxon>
        <taxon>metagenomes</taxon>
        <taxon>organismal metagenomes</taxon>
    </lineage>
</organism>
<proteinExistence type="predicted"/>
<reference evidence="1" key="1">
    <citation type="submission" date="2020-03" db="EMBL/GenBank/DDBJ databases">
        <title>The deep terrestrial virosphere.</title>
        <authorList>
            <person name="Holmfeldt K."/>
            <person name="Nilsson E."/>
            <person name="Simone D."/>
            <person name="Lopez-Fernandez M."/>
            <person name="Wu X."/>
            <person name="de Brujin I."/>
            <person name="Lundin D."/>
            <person name="Andersson A."/>
            <person name="Bertilsson S."/>
            <person name="Dopson M."/>
        </authorList>
    </citation>
    <scope>NUCLEOTIDE SEQUENCE</scope>
    <source>
        <strain evidence="1">MM415B02718</strain>
    </source>
</reference>
<dbReference type="EMBL" id="MT142793">
    <property type="protein sequence ID" value="QJA88635.1"/>
    <property type="molecule type" value="Genomic_DNA"/>
</dbReference>
<evidence type="ECO:0008006" key="2">
    <source>
        <dbReference type="Google" id="ProtNLM"/>
    </source>
</evidence>
<dbReference type="SUPFAM" id="SSF53448">
    <property type="entry name" value="Nucleotide-diphospho-sugar transferases"/>
    <property type="match status" value="1"/>
</dbReference>
<dbReference type="AlphaFoldDB" id="A0A6M3L5W0"/>
<evidence type="ECO:0000313" key="1">
    <source>
        <dbReference type="EMBL" id="QJA88635.1"/>
    </source>
</evidence>
<accession>A0A6M3L5W0</accession>
<protein>
    <recommendedName>
        <fullName evidence="2">Nucleotide-diphospho-sugar transferase domain-containing protein</fullName>
    </recommendedName>
</protein>
<gene>
    <name evidence="1" type="ORF">MM415B02718_0010</name>
</gene>
<dbReference type="InterPro" id="IPR029044">
    <property type="entry name" value="Nucleotide-diphossugar_trans"/>
</dbReference>
<name>A0A6M3L5W0_9ZZZZ</name>